<reference evidence="1" key="1">
    <citation type="submission" date="2017-07" db="EMBL/GenBank/DDBJ databases">
        <authorList>
            <person name="Mikheyev A."/>
            <person name="Grau M."/>
        </authorList>
    </citation>
    <scope>NUCLEOTIDE SEQUENCE</scope>
    <source>
        <tissue evidence="1">Venom_gland</tissue>
    </source>
</reference>
<proteinExistence type="predicted"/>
<sequence>MMWASTELISNIQEINIETSTWADHNLLKVIWKGQRKRSRWTMNDSILKEKKFNQFMERELDFFFKENRKEETSVQNVWDITAYIRLTIIYVGRRNRKRQTQKVLEEEYKD</sequence>
<evidence type="ECO:0000313" key="1">
    <source>
        <dbReference type="EMBL" id="LAA75245.1"/>
    </source>
</evidence>
<accession>A0A2D4HTE2</accession>
<reference evidence="1" key="2">
    <citation type="submission" date="2017-11" db="EMBL/GenBank/DDBJ databases">
        <title>Coralsnake Venomics: Analyses of Venom Gland Transcriptomes and Proteomes of Six Brazilian Taxa.</title>
        <authorList>
            <person name="Aird S.D."/>
            <person name="Jorge da Silva N."/>
            <person name="Qiu L."/>
            <person name="Villar-Briones A."/>
            <person name="Aparecida-Saddi V."/>
            <person name="Campos-Telles M.P."/>
            <person name="Grau M."/>
            <person name="Mikheyev A.S."/>
        </authorList>
    </citation>
    <scope>NUCLEOTIDE SEQUENCE</scope>
    <source>
        <tissue evidence="1">Venom_gland</tissue>
    </source>
</reference>
<dbReference type="AlphaFoldDB" id="A0A2D4HTE2"/>
<protein>
    <submittedName>
        <fullName evidence="1">Uncharacterized protein</fullName>
    </submittedName>
</protein>
<dbReference type="EMBL" id="IACK01058146">
    <property type="protein sequence ID" value="LAA75245.1"/>
    <property type="molecule type" value="Transcribed_RNA"/>
</dbReference>
<organism evidence="1">
    <name type="scientific">Micrurus lemniscatus lemniscatus</name>
    <dbReference type="NCBI Taxonomy" id="129467"/>
    <lineage>
        <taxon>Eukaryota</taxon>
        <taxon>Metazoa</taxon>
        <taxon>Chordata</taxon>
        <taxon>Craniata</taxon>
        <taxon>Vertebrata</taxon>
        <taxon>Euteleostomi</taxon>
        <taxon>Lepidosauria</taxon>
        <taxon>Squamata</taxon>
        <taxon>Bifurcata</taxon>
        <taxon>Unidentata</taxon>
        <taxon>Episquamata</taxon>
        <taxon>Toxicofera</taxon>
        <taxon>Serpentes</taxon>
        <taxon>Colubroidea</taxon>
        <taxon>Elapidae</taxon>
        <taxon>Elapinae</taxon>
        <taxon>Micrurus</taxon>
    </lineage>
</organism>
<name>A0A2D4HTE2_MICLE</name>